<dbReference type="PROSITE" id="PS00518">
    <property type="entry name" value="ZF_RING_1"/>
    <property type="match status" value="1"/>
</dbReference>
<dbReference type="SUPFAM" id="SSF57850">
    <property type="entry name" value="RING/U-box"/>
    <property type="match status" value="1"/>
</dbReference>
<evidence type="ECO:0000256" key="1">
    <source>
        <dbReference type="ARBA" id="ARBA00000900"/>
    </source>
</evidence>
<comment type="catalytic activity">
    <reaction evidence="1">
        <text>S-ubiquitinyl-[E2 ubiquitin-conjugating enzyme]-L-cysteine + [acceptor protein]-L-lysine = [E2 ubiquitin-conjugating enzyme]-L-cysteine + N(6)-ubiquitinyl-[acceptor protein]-L-lysine.</text>
        <dbReference type="EC" id="2.3.2.27"/>
    </reaction>
</comment>
<dbReference type="EMBL" id="VXAE01006597">
    <property type="protein sequence ID" value="NXJ35696.1"/>
    <property type="molecule type" value="Genomic_DNA"/>
</dbReference>
<keyword evidence="7" id="KW-0805">Transcription regulation</keyword>
<feature type="region of interest" description="Disordered" evidence="10">
    <location>
        <begin position="78"/>
        <end position="117"/>
    </location>
</feature>
<proteinExistence type="predicted"/>
<keyword evidence="6" id="KW-0862">Zinc</keyword>
<dbReference type="GO" id="GO:0006513">
    <property type="term" value="P:protein monoubiquitination"/>
    <property type="evidence" value="ECO:0007669"/>
    <property type="project" value="TreeGrafter"/>
</dbReference>
<dbReference type="GO" id="GO:0016874">
    <property type="term" value="F:ligase activity"/>
    <property type="evidence" value="ECO:0007669"/>
    <property type="project" value="UniProtKB-KW"/>
</dbReference>
<feature type="non-terminal residue" evidence="12">
    <location>
        <position position="352"/>
    </location>
</feature>
<dbReference type="InterPro" id="IPR013083">
    <property type="entry name" value="Znf_RING/FYVE/PHD"/>
</dbReference>
<keyword evidence="13" id="KW-1185">Reference proteome</keyword>
<dbReference type="PROSITE" id="PS50089">
    <property type="entry name" value="ZF_RING_2"/>
    <property type="match status" value="1"/>
</dbReference>
<evidence type="ECO:0000313" key="12">
    <source>
        <dbReference type="EMBL" id="NXJ35696.1"/>
    </source>
</evidence>
<feature type="compositionally biased region" description="Low complexity" evidence="10">
    <location>
        <begin position="232"/>
        <end position="268"/>
    </location>
</feature>
<evidence type="ECO:0000259" key="11">
    <source>
        <dbReference type="PROSITE" id="PS50089"/>
    </source>
</evidence>
<gene>
    <name evidence="12" type="primary">Topors_0</name>
    <name evidence="12" type="ORF">CICMAG_R10786</name>
</gene>
<feature type="non-terminal residue" evidence="12">
    <location>
        <position position="1"/>
    </location>
</feature>
<feature type="domain" description="RING-type" evidence="11">
    <location>
        <begin position="9"/>
        <end position="48"/>
    </location>
</feature>
<keyword evidence="5 9" id="KW-0863">Zinc-finger</keyword>
<dbReference type="PANTHER" id="PTHR46077">
    <property type="entry name" value="E3 UBIQUITIN-PROTEIN LIGASE TOPORS"/>
    <property type="match status" value="1"/>
</dbReference>
<evidence type="ECO:0000256" key="3">
    <source>
        <dbReference type="ARBA" id="ARBA00022679"/>
    </source>
</evidence>
<feature type="compositionally biased region" description="Low complexity" evidence="10">
    <location>
        <begin position="292"/>
        <end position="308"/>
    </location>
</feature>
<keyword evidence="4" id="KW-0479">Metal-binding</keyword>
<evidence type="ECO:0000256" key="5">
    <source>
        <dbReference type="ARBA" id="ARBA00022771"/>
    </source>
</evidence>
<evidence type="ECO:0000313" key="13">
    <source>
        <dbReference type="Proteomes" id="UP000537039"/>
    </source>
</evidence>
<dbReference type="GO" id="GO:0000209">
    <property type="term" value="P:protein polyubiquitination"/>
    <property type="evidence" value="ECO:0007669"/>
    <property type="project" value="TreeGrafter"/>
</dbReference>
<evidence type="ECO:0000256" key="9">
    <source>
        <dbReference type="PROSITE-ProRule" id="PRU00175"/>
    </source>
</evidence>
<evidence type="ECO:0000256" key="4">
    <source>
        <dbReference type="ARBA" id="ARBA00022723"/>
    </source>
</evidence>
<dbReference type="SMART" id="SM00184">
    <property type="entry name" value="RING"/>
    <property type="match status" value="1"/>
</dbReference>
<evidence type="ECO:0000256" key="8">
    <source>
        <dbReference type="ARBA" id="ARBA00023163"/>
    </source>
</evidence>
<dbReference type="AlphaFoldDB" id="A0A7L0ANR7"/>
<keyword evidence="3" id="KW-0808">Transferase</keyword>
<feature type="region of interest" description="Disordered" evidence="10">
    <location>
        <begin position="222"/>
        <end position="352"/>
    </location>
</feature>
<evidence type="ECO:0000256" key="7">
    <source>
        <dbReference type="ARBA" id="ARBA00023015"/>
    </source>
</evidence>
<evidence type="ECO:0000256" key="6">
    <source>
        <dbReference type="ARBA" id="ARBA00022833"/>
    </source>
</evidence>
<dbReference type="PANTHER" id="PTHR46077:SF1">
    <property type="entry name" value="TOP1 BINDING ARGININE_SERINE RICH PROTEIN, E3 UBIQUITIN LIGASE"/>
    <property type="match status" value="1"/>
</dbReference>
<evidence type="ECO:0000256" key="10">
    <source>
        <dbReference type="SAM" id="MobiDB-lite"/>
    </source>
</evidence>
<dbReference type="Pfam" id="PF13920">
    <property type="entry name" value="zf-C3HC4_3"/>
    <property type="match status" value="1"/>
</dbReference>
<dbReference type="Gene3D" id="3.30.40.10">
    <property type="entry name" value="Zinc/RING finger domain, C3HC4 (zinc finger)"/>
    <property type="match status" value="1"/>
</dbReference>
<dbReference type="Proteomes" id="UP000537039">
    <property type="component" value="Unassembled WGS sequence"/>
</dbReference>
<name>A0A7L0ANR7_9AVES</name>
<dbReference type="GO" id="GO:0008270">
    <property type="term" value="F:zinc ion binding"/>
    <property type="evidence" value="ECO:0007669"/>
    <property type="project" value="UniProtKB-KW"/>
</dbReference>
<organism evidence="12 13">
    <name type="scientific">Ciconia maguari</name>
    <dbReference type="NCBI Taxonomy" id="52777"/>
    <lineage>
        <taxon>Eukaryota</taxon>
        <taxon>Metazoa</taxon>
        <taxon>Chordata</taxon>
        <taxon>Craniata</taxon>
        <taxon>Vertebrata</taxon>
        <taxon>Euteleostomi</taxon>
        <taxon>Archelosauria</taxon>
        <taxon>Archosauria</taxon>
        <taxon>Dinosauria</taxon>
        <taxon>Saurischia</taxon>
        <taxon>Theropoda</taxon>
        <taxon>Coelurosauria</taxon>
        <taxon>Aves</taxon>
        <taxon>Neognathae</taxon>
        <taxon>Neoaves</taxon>
        <taxon>Aequornithes</taxon>
        <taxon>Ciconiiformes</taxon>
        <taxon>Ciconiidae</taxon>
        <taxon>Ciconia</taxon>
    </lineage>
</organism>
<dbReference type="InterPro" id="IPR001841">
    <property type="entry name" value="Znf_RING"/>
</dbReference>
<dbReference type="InterPro" id="IPR017907">
    <property type="entry name" value="Znf_RING_CS"/>
</dbReference>
<evidence type="ECO:0000256" key="2">
    <source>
        <dbReference type="ARBA" id="ARBA00012483"/>
    </source>
</evidence>
<protein>
    <recommendedName>
        <fullName evidence="2">RING-type E3 ubiquitin transferase</fullName>
        <ecNumber evidence="2">2.3.2.27</ecNumber>
    </recommendedName>
</protein>
<reference evidence="12 13" key="1">
    <citation type="submission" date="2019-09" db="EMBL/GenBank/DDBJ databases">
        <title>Bird 10,000 Genomes (B10K) Project - Family phase.</title>
        <authorList>
            <person name="Zhang G."/>
        </authorList>
    </citation>
    <scope>NUCLEOTIDE SEQUENCE [LARGE SCALE GENOMIC DNA]</scope>
    <source>
        <strain evidence="12">B10K-DU-001-47</strain>
        <tissue evidence="12">Muscle</tissue>
    </source>
</reference>
<keyword evidence="12" id="KW-0436">Ligase</keyword>
<dbReference type="EC" id="2.3.2.27" evidence="2"/>
<comment type="caution">
    <text evidence="12">The sequence shown here is derived from an EMBL/GenBank/DDBJ whole genome shotgun (WGS) entry which is preliminary data.</text>
</comment>
<sequence>MATETDWSCPICQDARDDVVFVMPCRHQFCLGCILRWTEMKAVCPLCRRQIETVRFSVRGERDDLQCVISLPEVLPDASSQAGRAPGRLPDNRSHRPVASPPSSLQGMLSPEEQGAAGPEAVGGLLPKVWAELFRRQEHLLDPVLPWLRQVLEAIYGARWWQARSAESSVLHALCLCGPNEEVMVQMLQDYLKEYTAPLVHGLINIMVCQCSEEARRLLRAHAAGQEDDSRGASSSSSSASSSSSSSSRSRGGTPNSSLASSSSPAASDVEDQPRTLEAALRRGPGRPTSAPVPAEQEQPQEGPGEAAVAGPSAAGRGRACSPGGPRRPPKRRVPSPPESPQACKRPPRRWR</sequence>
<keyword evidence="8" id="KW-0804">Transcription</keyword>
<dbReference type="GO" id="GO:0061630">
    <property type="term" value="F:ubiquitin protein ligase activity"/>
    <property type="evidence" value="ECO:0007669"/>
    <property type="project" value="UniProtKB-EC"/>
</dbReference>
<accession>A0A7L0ANR7</accession>